<gene>
    <name evidence="1" type="ORF">VNI00_007342</name>
</gene>
<dbReference type="AlphaFoldDB" id="A0AAW0D212"/>
<protein>
    <submittedName>
        <fullName evidence="1">Uncharacterized protein</fullName>
    </submittedName>
</protein>
<evidence type="ECO:0000313" key="2">
    <source>
        <dbReference type="Proteomes" id="UP001383192"/>
    </source>
</evidence>
<keyword evidence="2" id="KW-1185">Reference proteome</keyword>
<comment type="caution">
    <text evidence="1">The sequence shown here is derived from an EMBL/GenBank/DDBJ whole genome shotgun (WGS) entry which is preliminary data.</text>
</comment>
<reference evidence="1 2" key="1">
    <citation type="submission" date="2024-01" db="EMBL/GenBank/DDBJ databases">
        <title>A draft genome for a cacao thread blight-causing isolate of Paramarasmius palmivorus.</title>
        <authorList>
            <person name="Baruah I.K."/>
            <person name="Bukari Y."/>
            <person name="Amoako-Attah I."/>
            <person name="Meinhardt L.W."/>
            <person name="Bailey B.A."/>
            <person name="Cohen S.P."/>
        </authorList>
    </citation>
    <scope>NUCLEOTIDE SEQUENCE [LARGE SCALE GENOMIC DNA]</scope>
    <source>
        <strain evidence="1 2">GH-12</strain>
    </source>
</reference>
<dbReference type="EMBL" id="JAYKXP010000024">
    <property type="protein sequence ID" value="KAK7045510.1"/>
    <property type="molecule type" value="Genomic_DNA"/>
</dbReference>
<accession>A0AAW0D212</accession>
<name>A0AAW0D212_9AGAR</name>
<evidence type="ECO:0000313" key="1">
    <source>
        <dbReference type="EMBL" id="KAK7045510.1"/>
    </source>
</evidence>
<proteinExistence type="predicted"/>
<sequence length="207" mass="24023">MPSLVNSTTVMQIIDRGQWLQDIEPSSLRWSTENFNFDRLQQSLWVQNECLSWLNEPISCIVVGKVEDFLTCDVHELPGIDSLYRLQLQSWTGSTRFETDLAHLPRDPYSLWEGQFTRAADIYRKILFRNVTAPRSSWIKPGNDSALVVTVTERTKTYLCDQCIDPQEIVADALVIAECRLHRVWHTEITSFSYTLIMEMVKAAFRF</sequence>
<dbReference type="Proteomes" id="UP001383192">
    <property type="component" value="Unassembled WGS sequence"/>
</dbReference>
<organism evidence="1 2">
    <name type="scientific">Paramarasmius palmivorus</name>
    <dbReference type="NCBI Taxonomy" id="297713"/>
    <lineage>
        <taxon>Eukaryota</taxon>
        <taxon>Fungi</taxon>
        <taxon>Dikarya</taxon>
        <taxon>Basidiomycota</taxon>
        <taxon>Agaricomycotina</taxon>
        <taxon>Agaricomycetes</taxon>
        <taxon>Agaricomycetidae</taxon>
        <taxon>Agaricales</taxon>
        <taxon>Marasmiineae</taxon>
        <taxon>Marasmiaceae</taxon>
        <taxon>Paramarasmius</taxon>
    </lineage>
</organism>